<dbReference type="EMBL" id="RZTZ01000002">
    <property type="protein sequence ID" value="RVT65325.1"/>
    <property type="molecule type" value="Genomic_DNA"/>
</dbReference>
<dbReference type="InterPro" id="IPR051158">
    <property type="entry name" value="Metallophosphoesterase_sf"/>
</dbReference>
<keyword evidence="1" id="KW-0812">Transmembrane</keyword>
<dbReference type="SUPFAM" id="SSF56300">
    <property type="entry name" value="Metallo-dependent phosphatases"/>
    <property type="match status" value="1"/>
</dbReference>
<dbReference type="GO" id="GO:0016787">
    <property type="term" value="F:hydrolase activity"/>
    <property type="evidence" value="ECO:0007669"/>
    <property type="project" value="InterPro"/>
</dbReference>
<gene>
    <name evidence="3" type="ORF">EM808_07415</name>
</gene>
<protein>
    <submittedName>
        <fullName evidence="3">Metallophosphoesterase</fullName>
    </submittedName>
</protein>
<evidence type="ECO:0000256" key="1">
    <source>
        <dbReference type="SAM" id="Phobius"/>
    </source>
</evidence>
<evidence type="ECO:0000259" key="2">
    <source>
        <dbReference type="Pfam" id="PF00149"/>
    </source>
</evidence>
<dbReference type="CDD" id="cd07385">
    <property type="entry name" value="MPP_YkuE_C"/>
    <property type="match status" value="1"/>
</dbReference>
<sequence>MGKTKIVLQFLLMFLLYNLIILYIGWNIFTWLKVLLPSVYVPVLTAILLIVAYSYFAGHLIRSIPLFRIVGSYWLGFLQYAVLILPLADLIAYIISRYTDADKTIAMIGIATFIIFAYLLIAGSYNAYSPVIKQYELMIPKTAAKPSKLRIAMASDMHFGTLSGNAHLNRLVERINGLTPDIILFPGDIIDDDPIPFLRKKMGDKMMELTAPLGIYGVLGNHEYYGNKIPEFLEEMDRVGVKILMDETEVIDDRFILIGRKDKTDTKRLPIKELVKQKPADFPVIMMDHQPAELVQAMEEGIDLSLSGHTHRGQMAPNHFITRRVFELDWGYKQKEQLHAIVSSGFGFWGPPIRLGSRSEIVCIDIDFV</sequence>
<organism evidence="3 4">
    <name type="scientific">Niallia taxi</name>
    <dbReference type="NCBI Taxonomy" id="2499688"/>
    <lineage>
        <taxon>Bacteria</taxon>
        <taxon>Bacillati</taxon>
        <taxon>Bacillota</taxon>
        <taxon>Bacilli</taxon>
        <taxon>Bacillales</taxon>
        <taxon>Bacillaceae</taxon>
        <taxon>Niallia</taxon>
    </lineage>
</organism>
<comment type="caution">
    <text evidence="3">The sequence shown here is derived from an EMBL/GenBank/DDBJ whole genome shotgun (WGS) entry which is preliminary data.</text>
</comment>
<feature type="transmembrane region" description="Helical" evidence="1">
    <location>
        <begin position="107"/>
        <end position="128"/>
    </location>
</feature>
<proteinExistence type="predicted"/>
<dbReference type="Gene3D" id="3.60.21.10">
    <property type="match status" value="1"/>
</dbReference>
<name>A0A3S2TVJ9_9BACI</name>
<dbReference type="InterPro" id="IPR004843">
    <property type="entry name" value="Calcineurin-like_PHP"/>
</dbReference>
<evidence type="ECO:0000313" key="4">
    <source>
        <dbReference type="Proteomes" id="UP000288024"/>
    </source>
</evidence>
<dbReference type="RefSeq" id="WP_127737544.1">
    <property type="nucleotide sequence ID" value="NZ_CAJCKN010000060.1"/>
</dbReference>
<feature type="domain" description="Calcineurin-like phosphoesterase" evidence="2">
    <location>
        <begin position="149"/>
        <end position="312"/>
    </location>
</feature>
<feature type="transmembrane region" description="Helical" evidence="1">
    <location>
        <begin position="38"/>
        <end position="61"/>
    </location>
</feature>
<feature type="transmembrane region" description="Helical" evidence="1">
    <location>
        <begin position="73"/>
        <end position="95"/>
    </location>
</feature>
<feature type="transmembrane region" description="Helical" evidence="1">
    <location>
        <begin position="7"/>
        <end position="26"/>
    </location>
</feature>
<dbReference type="InterPro" id="IPR029052">
    <property type="entry name" value="Metallo-depent_PP-like"/>
</dbReference>
<dbReference type="PANTHER" id="PTHR31302:SF0">
    <property type="entry name" value="TRANSMEMBRANE PROTEIN WITH METALLOPHOSPHOESTERASE DOMAIN"/>
    <property type="match status" value="1"/>
</dbReference>
<dbReference type="PANTHER" id="PTHR31302">
    <property type="entry name" value="TRANSMEMBRANE PROTEIN WITH METALLOPHOSPHOESTERASE DOMAIN-RELATED"/>
    <property type="match status" value="1"/>
</dbReference>
<evidence type="ECO:0000313" key="3">
    <source>
        <dbReference type="EMBL" id="RVT65325.1"/>
    </source>
</evidence>
<keyword evidence="4" id="KW-1185">Reference proteome</keyword>
<keyword evidence="1" id="KW-1133">Transmembrane helix</keyword>
<dbReference type="Proteomes" id="UP000288024">
    <property type="component" value="Unassembled WGS sequence"/>
</dbReference>
<accession>A0A3S2TVJ9</accession>
<dbReference type="Pfam" id="PF00149">
    <property type="entry name" value="Metallophos"/>
    <property type="match status" value="1"/>
</dbReference>
<reference evidence="3 4" key="1">
    <citation type="submission" date="2019-01" db="EMBL/GenBank/DDBJ databases">
        <title>Bacillus sp. M5HDSG1-1, whole genome shotgun sequence.</title>
        <authorList>
            <person name="Tuo L."/>
        </authorList>
    </citation>
    <scope>NUCLEOTIDE SEQUENCE [LARGE SCALE GENOMIC DNA]</scope>
    <source>
        <strain evidence="3 4">M5HDSG1-1</strain>
    </source>
</reference>
<dbReference type="AlphaFoldDB" id="A0A3S2TVJ9"/>
<keyword evidence="1" id="KW-0472">Membrane</keyword>